<evidence type="ECO:0000256" key="2">
    <source>
        <dbReference type="SAM" id="MobiDB-lite"/>
    </source>
</evidence>
<feature type="non-terminal residue" evidence="3">
    <location>
        <position position="502"/>
    </location>
</feature>
<evidence type="ECO:0000313" key="3">
    <source>
        <dbReference type="EMBL" id="CAH1785297.1"/>
    </source>
</evidence>
<dbReference type="AlphaFoldDB" id="A0A8J1UDV5"/>
<feature type="coiled-coil region" evidence="1">
    <location>
        <begin position="244"/>
        <end position="362"/>
    </location>
</feature>
<dbReference type="OrthoDB" id="6022054at2759"/>
<protein>
    <submittedName>
        <fullName evidence="3">Uncharacterized protein</fullName>
    </submittedName>
</protein>
<dbReference type="Pfam" id="PF04388">
    <property type="entry name" value="Hamartin"/>
    <property type="match status" value="1"/>
</dbReference>
<sequence length="502" mass="56560">LDDAESDTESLSDLPYTTESVALFMKKVNRIRFHSMTVTAEGISSGGGLSPGERSRSCPELTDKSSGRSSPTTSHKAFSTNNIETESVSTQTMVSALGQTDVDVEQLFSYGHLFSMVLPTCSSNITQCSKCHSEVSTNSGTQADNSPPLFSTFSPSELLDRHIQLGGELHAKELSKIPLTSQTAINWTHFGGVPPVDEVNILRGQILLLHNQLMYERHKRELHAQRNRRLLGKIKHSCALEEQNSALLDQLRLQENELHNLQVSLKLQQESQRQADNVHEAKLITTQQQLKEYIQKYEDVKLSSTELENTCQRQKQDLASLQKEMCNVKSQHFTSQQEVSIMKEKVSANKHLQEQVNKLTKELVLMGELTQKYQSQLSELKNRVDPSNQQEWISQSTYRELAAAKLSVEQKNVELEACKTHLVHVEDVVKQKEMIITEQKKLLENVKSLHSAKSQTLEARCDSQHKVQQRLEAHILELYNKIDSLTPHSKPTVAVAEGSSEQ</sequence>
<name>A0A8J1UDV5_OWEFU</name>
<dbReference type="GO" id="GO:0051726">
    <property type="term" value="P:regulation of cell cycle"/>
    <property type="evidence" value="ECO:0007669"/>
    <property type="project" value="TreeGrafter"/>
</dbReference>
<dbReference type="GO" id="GO:0032007">
    <property type="term" value="P:negative regulation of TOR signaling"/>
    <property type="evidence" value="ECO:0007669"/>
    <property type="project" value="TreeGrafter"/>
</dbReference>
<reference evidence="3" key="1">
    <citation type="submission" date="2022-03" db="EMBL/GenBank/DDBJ databases">
        <authorList>
            <person name="Martin C."/>
        </authorList>
    </citation>
    <scope>NUCLEOTIDE SEQUENCE</scope>
</reference>
<dbReference type="GO" id="GO:0033596">
    <property type="term" value="C:TSC1-TSC2 complex"/>
    <property type="evidence" value="ECO:0007669"/>
    <property type="project" value="TreeGrafter"/>
</dbReference>
<dbReference type="GO" id="GO:0008285">
    <property type="term" value="P:negative regulation of cell population proliferation"/>
    <property type="evidence" value="ECO:0007669"/>
    <property type="project" value="TreeGrafter"/>
</dbReference>
<accession>A0A8J1UDV5</accession>
<feature type="region of interest" description="Disordered" evidence="2">
    <location>
        <begin position="42"/>
        <end position="79"/>
    </location>
</feature>
<dbReference type="EMBL" id="CAIIXF020000006">
    <property type="protein sequence ID" value="CAH1785297.1"/>
    <property type="molecule type" value="Genomic_DNA"/>
</dbReference>
<organism evidence="3 4">
    <name type="scientific">Owenia fusiformis</name>
    <name type="common">Polychaete worm</name>
    <dbReference type="NCBI Taxonomy" id="6347"/>
    <lineage>
        <taxon>Eukaryota</taxon>
        <taxon>Metazoa</taxon>
        <taxon>Spiralia</taxon>
        <taxon>Lophotrochozoa</taxon>
        <taxon>Annelida</taxon>
        <taxon>Polychaeta</taxon>
        <taxon>Sedentaria</taxon>
        <taxon>Canalipalpata</taxon>
        <taxon>Sabellida</taxon>
        <taxon>Oweniida</taxon>
        <taxon>Oweniidae</taxon>
        <taxon>Owenia</taxon>
    </lineage>
</organism>
<dbReference type="PANTHER" id="PTHR15154:SF2">
    <property type="entry name" value="HAMARTIN"/>
    <property type="match status" value="1"/>
</dbReference>
<dbReference type="PANTHER" id="PTHR15154">
    <property type="entry name" value="HAMARTIN"/>
    <property type="match status" value="1"/>
</dbReference>
<dbReference type="InterPro" id="IPR007483">
    <property type="entry name" value="Hamartin"/>
</dbReference>
<proteinExistence type="predicted"/>
<keyword evidence="1" id="KW-0175">Coiled coil</keyword>
<evidence type="ECO:0000256" key="1">
    <source>
        <dbReference type="SAM" id="Coils"/>
    </source>
</evidence>
<feature type="compositionally biased region" description="Polar residues" evidence="2">
    <location>
        <begin position="67"/>
        <end position="79"/>
    </location>
</feature>
<comment type="caution">
    <text evidence="3">The sequence shown here is derived from an EMBL/GenBank/DDBJ whole genome shotgun (WGS) entry which is preliminary data.</text>
</comment>
<keyword evidence="4" id="KW-1185">Reference proteome</keyword>
<evidence type="ECO:0000313" key="4">
    <source>
        <dbReference type="Proteomes" id="UP000749559"/>
    </source>
</evidence>
<dbReference type="Proteomes" id="UP000749559">
    <property type="component" value="Unassembled WGS sequence"/>
</dbReference>
<feature type="compositionally biased region" description="Basic and acidic residues" evidence="2">
    <location>
        <begin position="53"/>
        <end position="66"/>
    </location>
</feature>
<gene>
    <name evidence="3" type="ORF">OFUS_LOCUS11372</name>
</gene>